<protein>
    <submittedName>
        <fullName evidence="6 7">Protein ABHD14B-like</fullName>
    </submittedName>
</protein>
<dbReference type="InterPro" id="IPR022742">
    <property type="entry name" value="Hydrolase_4"/>
</dbReference>
<dbReference type="RefSeq" id="XP_022243578.1">
    <property type="nucleotide sequence ID" value="XM_022387870.1"/>
</dbReference>
<organism evidence="5 7">
    <name type="scientific">Limulus polyphemus</name>
    <name type="common">Atlantic horseshoe crab</name>
    <dbReference type="NCBI Taxonomy" id="6850"/>
    <lineage>
        <taxon>Eukaryota</taxon>
        <taxon>Metazoa</taxon>
        <taxon>Ecdysozoa</taxon>
        <taxon>Arthropoda</taxon>
        <taxon>Chelicerata</taxon>
        <taxon>Merostomata</taxon>
        <taxon>Xiphosura</taxon>
        <taxon>Limulidae</taxon>
        <taxon>Limulus</taxon>
    </lineage>
</organism>
<evidence type="ECO:0000256" key="2">
    <source>
        <dbReference type="ARBA" id="ARBA00022490"/>
    </source>
</evidence>
<evidence type="ECO:0000313" key="7">
    <source>
        <dbReference type="RefSeq" id="XP_022243578.1"/>
    </source>
</evidence>
<feature type="chain" id="PRO_5045023168" evidence="3">
    <location>
        <begin position="22"/>
        <end position="296"/>
    </location>
</feature>
<name>A0ABM1SIX3_LIMPO</name>
<dbReference type="SUPFAM" id="SSF53474">
    <property type="entry name" value="alpha/beta-Hydrolases"/>
    <property type="match status" value="1"/>
</dbReference>
<evidence type="ECO:0000313" key="5">
    <source>
        <dbReference type="Proteomes" id="UP000694941"/>
    </source>
</evidence>
<evidence type="ECO:0000256" key="3">
    <source>
        <dbReference type="SAM" id="SignalP"/>
    </source>
</evidence>
<dbReference type="GeneID" id="106461045"/>
<dbReference type="Proteomes" id="UP000694941">
    <property type="component" value="Unplaced"/>
</dbReference>
<evidence type="ECO:0000313" key="8">
    <source>
        <dbReference type="RefSeq" id="XP_022243579.1"/>
    </source>
</evidence>
<keyword evidence="5" id="KW-1185">Reference proteome</keyword>
<dbReference type="InterPro" id="IPR029058">
    <property type="entry name" value="AB_hydrolase_fold"/>
</dbReference>
<evidence type="ECO:0000313" key="6">
    <source>
        <dbReference type="RefSeq" id="XP_013776282.1"/>
    </source>
</evidence>
<dbReference type="Gene3D" id="3.40.50.1820">
    <property type="entry name" value="alpha/beta hydrolase"/>
    <property type="match status" value="1"/>
</dbReference>
<comment type="subcellular location">
    <subcellularLocation>
        <location evidence="1">Cytoplasm</location>
    </subcellularLocation>
</comment>
<feature type="domain" description="Serine aminopeptidase S33" evidence="4">
    <location>
        <begin position="93"/>
        <end position="190"/>
    </location>
</feature>
<dbReference type="PANTHER" id="PTHR46197">
    <property type="entry name" value="PROTEIN ABHD14B-LIKE"/>
    <property type="match status" value="1"/>
</dbReference>
<dbReference type="RefSeq" id="XP_013776282.1">
    <property type="nucleotide sequence ID" value="XM_013920828.2"/>
</dbReference>
<evidence type="ECO:0000259" key="4">
    <source>
        <dbReference type="Pfam" id="PF12146"/>
    </source>
</evidence>
<proteinExistence type="predicted"/>
<sequence>MTSRLSMILLLACLTCRPCEAESASIQQFSDQTKDITTSDFWRHVDLKSQEIPEEITQKAADIDVKETSITIDDVNVFYREALPKGSSNSHISILLLHGAAFSSETWLNLGTIQMLAAMGYRTVAIDIPGFGNSRRKRIPERGEFINDIVKALNLIRPVVVSPSMSGAFALPYLLKHSTDMGGYVPVAPGATSVLERQPCGSDQSKEMPLDSVCESLKNYFSLPFHDLSCLKTPTMVVFGEYDRGKNSAVLCLLPRSQGVEIPKGNHPAYLTNPGLWHKLLYNFLHYADQLAAKTQ</sequence>
<keyword evidence="2" id="KW-0963">Cytoplasm</keyword>
<evidence type="ECO:0000256" key="1">
    <source>
        <dbReference type="ARBA" id="ARBA00004496"/>
    </source>
</evidence>
<dbReference type="RefSeq" id="XP_022243579.1">
    <property type="nucleotide sequence ID" value="XM_022387871.1"/>
</dbReference>
<reference evidence="6 7" key="1">
    <citation type="submission" date="2025-05" db="UniProtKB">
        <authorList>
            <consortium name="RefSeq"/>
        </authorList>
    </citation>
    <scope>IDENTIFICATION</scope>
    <source>
        <tissue evidence="6 7">Muscle</tissue>
    </source>
</reference>
<dbReference type="Pfam" id="PF12146">
    <property type="entry name" value="Hydrolase_4"/>
    <property type="match status" value="1"/>
</dbReference>
<gene>
    <name evidence="6 7 8" type="primary">LOC106461045</name>
</gene>
<dbReference type="PANTHER" id="PTHR46197:SF3">
    <property type="entry name" value="AB HYDROLASE-1 DOMAIN-CONTAINING PROTEIN"/>
    <property type="match status" value="1"/>
</dbReference>
<keyword evidence="3" id="KW-0732">Signal</keyword>
<accession>A0ABM1SIX3</accession>
<feature type="signal peptide" evidence="3">
    <location>
        <begin position="1"/>
        <end position="21"/>
    </location>
</feature>